<feature type="coiled-coil region" evidence="1">
    <location>
        <begin position="62"/>
        <end position="113"/>
    </location>
</feature>
<feature type="region of interest" description="Disordered" evidence="2">
    <location>
        <begin position="37"/>
        <end position="58"/>
    </location>
</feature>
<evidence type="ECO:0000313" key="3">
    <source>
        <dbReference type="EMBL" id="KAK3256550.1"/>
    </source>
</evidence>
<name>A0AAE0KQA9_9CHLO</name>
<dbReference type="EMBL" id="LGRX02021550">
    <property type="protein sequence ID" value="KAK3256550.1"/>
    <property type="molecule type" value="Genomic_DNA"/>
</dbReference>
<evidence type="ECO:0000256" key="2">
    <source>
        <dbReference type="SAM" id="MobiDB-lite"/>
    </source>
</evidence>
<protein>
    <submittedName>
        <fullName evidence="3">Uncharacterized protein</fullName>
    </submittedName>
</protein>
<proteinExistence type="predicted"/>
<dbReference type="AlphaFoldDB" id="A0AAE0KQA9"/>
<sequence length="158" mass="17428">MAGGAAVSETVPTALAEVEEDVEVEVTDIARTAGGTFKKNWGKREPAAQQDLSSTTRGEMRLSQLEKEAQTLRDQNTSFISTVNTLNETVKGLQEECSALKKKKAQCNSLRKEDRPLLSALEKDIKQEIPEAIRTQVLSKLFHRKAYRPTLVEAAARG</sequence>
<keyword evidence="4" id="KW-1185">Reference proteome</keyword>
<organism evidence="3 4">
    <name type="scientific">Cymbomonas tetramitiformis</name>
    <dbReference type="NCBI Taxonomy" id="36881"/>
    <lineage>
        <taxon>Eukaryota</taxon>
        <taxon>Viridiplantae</taxon>
        <taxon>Chlorophyta</taxon>
        <taxon>Pyramimonadophyceae</taxon>
        <taxon>Pyramimonadales</taxon>
        <taxon>Pyramimonadaceae</taxon>
        <taxon>Cymbomonas</taxon>
    </lineage>
</organism>
<evidence type="ECO:0000256" key="1">
    <source>
        <dbReference type="SAM" id="Coils"/>
    </source>
</evidence>
<dbReference type="Proteomes" id="UP001190700">
    <property type="component" value="Unassembled WGS sequence"/>
</dbReference>
<accession>A0AAE0KQA9</accession>
<gene>
    <name evidence="3" type="ORF">CYMTET_34319</name>
</gene>
<comment type="caution">
    <text evidence="3">The sequence shown here is derived from an EMBL/GenBank/DDBJ whole genome shotgun (WGS) entry which is preliminary data.</text>
</comment>
<reference evidence="3 4" key="1">
    <citation type="journal article" date="2015" name="Genome Biol. Evol.">
        <title>Comparative Genomics of a Bacterivorous Green Alga Reveals Evolutionary Causalities and Consequences of Phago-Mixotrophic Mode of Nutrition.</title>
        <authorList>
            <person name="Burns J.A."/>
            <person name="Paasch A."/>
            <person name="Narechania A."/>
            <person name="Kim E."/>
        </authorList>
    </citation>
    <scope>NUCLEOTIDE SEQUENCE [LARGE SCALE GENOMIC DNA]</scope>
    <source>
        <strain evidence="3 4">PLY_AMNH</strain>
    </source>
</reference>
<keyword evidence="1" id="KW-0175">Coiled coil</keyword>
<evidence type="ECO:0000313" key="4">
    <source>
        <dbReference type="Proteomes" id="UP001190700"/>
    </source>
</evidence>